<dbReference type="RefSeq" id="WP_166587487.1">
    <property type="nucleotide sequence ID" value="NZ_WWEO01000044.1"/>
</dbReference>
<evidence type="ECO:0000256" key="3">
    <source>
        <dbReference type="ARBA" id="ARBA00023110"/>
    </source>
</evidence>
<feature type="domain" description="PPIase FKBP-type" evidence="7">
    <location>
        <begin position="61"/>
        <end position="173"/>
    </location>
</feature>
<sequence>MKQTLTTLLLLCTIGLMTVGLISCNKDPNKNIGIKEYDQQQIQNYITANGLTSMTRDLSGGDTTGMYYQIYRKGTGKVLDYPDDISFTYTIKTLDGSYTVTDTVVNHAYNYVGHLTPNGLMLAVKNILINNGTQARVLIPSHLAYGTSGSGTGSTRLPGNESLDYYINIIDNQPAYDDICIQNYMKTNGLTGYTKTSTGLYYKITQVGTGTVPIGENSIVGLQYTSKLFNATIFDEYNAVDSSATSVSYDNMIAGWQEGLKKVTKGAKLSLIIPSGLAYGKYPSSYSFTTSTPPVNSAIQTDFNVQSVTN</sequence>
<name>A0A965ZJ04_9SPHI</name>
<dbReference type="PANTHER" id="PTHR46046:SF5">
    <property type="entry name" value="PEPTIDYLPROLYL ISOMERASE"/>
    <property type="match status" value="1"/>
</dbReference>
<reference evidence="8" key="1">
    <citation type="submission" date="2020-01" db="EMBL/GenBank/DDBJ databases">
        <authorList>
            <person name="Seo Y.L."/>
        </authorList>
    </citation>
    <scope>NUCLEOTIDE SEQUENCE</scope>
    <source>
        <strain evidence="8">R11</strain>
    </source>
</reference>
<comment type="caution">
    <text evidence="8">The sequence shown here is derived from an EMBL/GenBank/DDBJ whole genome shotgun (WGS) entry which is preliminary data.</text>
</comment>
<dbReference type="InterPro" id="IPR051989">
    <property type="entry name" value="FKBP-like_isomerase"/>
</dbReference>
<keyword evidence="3 4" id="KW-0697">Rotamase</keyword>
<dbReference type="Gene3D" id="3.10.50.40">
    <property type="match status" value="2"/>
</dbReference>
<evidence type="ECO:0000313" key="9">
    <source>
        <dbReference type="Proteomes" id="UP000638732"/>
    </source>
</evidence>
<evidence type="ECO:0000256" key="4">
    <source>
        <dbReference type="PROSITE-ProRule" id="PRU00277"/>
    </source>
</evidence>
<gene>
    <name evidence="8" type="ORF">GSY63_19395</name>
</gene>
<evidence type="ECO:0000256" key="6">
    <source>
        <dbReference type="SAM" id="SignalP"/>
    </source>
</evidence>
<keyword evidence="6" id="KW-0732">Signal</keyword>
<dbReference type="Pfam" id="PF00254">
    <property type="entry name" value="FKBP_C"/>
    <property type="match status" value="1"/>
</dbReference>
<keyword evidence="9" id="KW-1185">Reference proteome</keyword>
<dbReference type="EMBL" id="WWEO01000044">
    <property type="protein sequence ID" value="NCD71540.1"/>
    <property type="molecule type" value="Genomic_DNA"/>
</dbReference>
<dbReference type="AlphaFoldDB" id="A0A965ZJ04"/>
<dbReference type="SUPFAM" id="SSF54534">
    <property type="entry name" value="FKBP-like"/>
    <property type="match status" value="2"/>
</dbReference>
<comment type="similarity">
    <text evidence="5">Belongs to the FKBP-type PPIase family.</text>
</comment>
<dbReference type="Proteomes" id="UP000638732">
    <property type="component" value="Unassembled WGS sequence"/>
</dbReference>
<dbReference type="PROSITE" id="PS50059">
    <property type="entry name" value="FKBP_PPIASE"/>
    <property type="match status" value="2"/>
</dbReference>
<evidence type="ECO:0000256" key="5">
    <source>
        <dbReference type="RuleBase" id="RU003915"/>
    </source>
</evidence>
<dbReference type="GO" id="GO:0003755">
    <property type="term" value="F:peptidyl-prolyl cis-trans isomerase activity"/>
    <property type="evidence" value="ECO:0007669"/>
    <property type="project" value="UniProtKB-UniRule"/>
</dbReference>
<accession>A0A965ZJ04</accession>
<feature type="chain" id="PRO_5037914236" description="Peptidyl-prolyl cis-trans isomerase" evidence="6">
    <location>
        <begin position="24"/>
        <end position="310"/>
    </location>
</feature>
<evidence type="ECO:0000259" key="7">
    <source>
        <dbReference type="PROSITE" id="PS50059"/>
    </source>
</evidence>
<keyword evidence="4 5" id="KW-0413">Isomerase</keyword>
<dbReference type="PANTHER" id="PTHR46046">
    <property type="entry name" value="PEPTIDYLPROLYL ISOMERASE"/>
    <property type="match status" value="1"/>
</dbReference>
<dbReference type="InterPro" id="IPR046357">
    <property type="entry name" value="PPIase_dom_sf"/>
</dbReference>
<evidence type="ECO:0000313" key="8">
    <source>
        <dbReference type="EMBL" id="NCD71540.1"/>
    </source>
</evidence>
<reference evidence="8" key="2">
    <citation type="submission" date="2020-10" db="EMBL/GenBank/DDBJ databases">
        <title>Mucilaginibacter sp. nov., isolated from soil.</title>
        <authorList>
            <person name="Jeon C.O."/>
        </authorList>
    </citation>
    <scope>NUCLEOTIDE SEQUENCE</scope>
    <source>
        <strain evidence="8">R11</strain>
    </source>
</reference>
<dbReference type="PROSITE" id="PS51257">
    <property type="entry name" value="PROKAR_LIPOPROTEIN"/>
    <property type="match status" value="1"/>
</dbReference>
<protein>
    <recommendedName>
        <fullName evidence="5">Peptidyl-prolyl cis-trans isomerase</fullName>
        <ecNumber evidence="5">5.2.1.8</ecNumber>
    </recommendedName>
</protein>
<proteinExistence type="inferred from homology"/>
<keyword evidence="2" id="KW-0677">Repeat</keyword>
<feature type="signal peptide" evidence="6">
    <location>
        <begin position="1"/>
        <end position="23"/>
    </location>
</feature>
<dbReference type="EC" id="5.2.1.8" evidence="5"/>
<evidence type="ECO:0000256" key="2">
    <source>
        <dbReference type="ARBA" id="ARBA00022737"/>
    </source>
</evidence>
<evidence type="ECO:0000256" key="1">
    <source>
        <dbReference type="ARBA" id="ARBA00000971"/>
    </source>
</evidence>
<organism evidence="8 9">
    <name type="scientific">Mucilaginibacter agri</name>
    <dbReference type="NCBI Taxonomy" id="2695265"/>
    <lineage>
        <taxon>Bacteria</taxon>
        <taxon>Pseudomonadati</taxon>
        <taxon>Bacteroidota</taxon>
        <taxon>Sphingobacteriia</taxon>
        <taxon>Sphingobacteriales</taxon>
        <taxon>Sphingobacteriaceae</taxon>
        <taxon>Mucilaginibacter</taxon>
    </lineage>
</organism>
<comment type="catalytic activity">
    <reaction evidence="1 4 5">
        <text>[protein]-peptidylproline (omega=180) = [protein]-peptidylproline (omega=0)</text>
        <dbReference type="Rhea" id="RHEA:16237"/>
        <dbReference type="Rhea" id="RHEA-COMP:10747"/>
        <dbReference type="Rhea" id="RHEA-COMP:10748"/>
        <dbReference type="ChEBI" id="CHEBI:83833"/>
        <dbReference type="ChEBI" id="CHEBI:83834"/>
        <dbReference type="EC" id="5.2.1.8"/>
    </reaction>
</comment>
<dbReference type="InterPro" id="IPR001179">
    <property type="entry name" value="PPIase_FKBP_dom"/>
</dbReference>
<feature type="domain" description="PPIase FKBP-type" evidence="7">
    <location>
        <begin position="217"/>
        <end position="309"/>
    </location>
</feature>